<feature type="domain" description="Glycosyltransferase subfamily 4-like N-terminal" evidence="1">
    <location>
        <begin position="17"/>
        <end position="138"/>
    </location>
</feature>
<dbReference type="SUPFAM" id="SSF53756">
    <property type="entry name" value="UDP-Glycosyltransferase/glycogen phosphorylase"/>
    <property type="match status" value="1"/>
</dbReference>
<protein>
    <recommendedName>
        <fullName evidence="1">Glycosyltransferase subfamily 4-like N-terminal domain-containing protein</fullName>
    </recommendedName>
</protein>
<sequence length="161" mass="18436">MIDLSSSTLPGIFHSLNALRLERFIRNIVGIDFDDIAFVHAHTLYPGGALAVTLGEKFGIPSLIQHHGFDVFQLLNVGILKGFLKELNAIYMKKRLLDIANRADLNIGVSQKVLDQLLEEKAFSNPSRYVLYNGVDTQKFYRLPTKENSQFTIDWLYWKFF</sequence>
<reference evidence="2 3" key="1">
    <citation type="submission" date="2023-03" db="EMBL/GenBank/DDBJ databases">
        <title>Description of Hydrogenimonas sp. ISO32.</title>
        <authorList>
            <person name="Mino S."/>
            <person name="Fukazawa S."/>
            <person name="Sawabe T."/>
        </authorList>
    </citation>
    <scope>NUCLEOTIDE SEQUENCE [LARGE SCALE GENOMIC DNA]</scope>
    <source>
        <strain evidence="2 3">ISO32</strain>
    </source>
</reference>
<dbReference type="Gene3D" id="3.40.50.2000">
    <property type="entry name" value="Glycogen Phosphorylase B"/>
    <property type="match status" value="1"/>
</dbReference>
<dbReference type="EMBL" id="AP027370">
    <property type="protein sequence ID" value="BDY13544.1"/>
    <property type="molecule type" value="Genomic_DNA"/>
</dbReference>
<keyword evidence="3" id="KW-1185">Reference proteome</keyword>
<dbReference type="InterPro" id="IPR028098">
    <property type="entry name" value="Glyco_trans_4-like_N"/>
</dbReference>
<evidence type="ECO:0000313" key="2">
    <source>
        <dbReference type="EMBL" id="BDY13544.1"/>
    </source>
</evidence>
<dbReference type="Proteomes" id="UP001321445">
    <property type="component" value="Chromosome"/>
</dbReference>
<name>A0ABM8FNU3_9BACT</name>
<evidence type="ECO:0000259" key="1">
    <source>
        <dbReference type="Pfam" id="PF13439"/>
    </source>
</evidence>
<proteinExistence type="predicted"/>
<dbReference type="Pfam" id="PF13439">
    <property type="entry name" value="Glyco_transf_4"/>
    <property type="match status" value="1"/>
</dbReference>
<evidence type="ECO:0000313" key="3">
    <source>
        <dbReference type="Proteomes" id="UP001321445"/>
    </source>
</evidence>
<organism evidence="2 3">
    <name type="scientific">Hydrogenimonas cancrithermarum</name>
    <dbReference type="NCBI Taxonomy" id="2993563"/>
    <lineage>
        <taxon>Bacteria</taxon>
        <taxon>Pseudomonadati</taxon>
        <taxon>Campylobacterota</taxon>
        <taxon>Epsilonproteobacteria</taxon>
        <taxon>Campylobacterales</taxon>
        <taxon>Hydrogenimonadaceae</taxon>
        <taxon>Hydrogenimonas</taxon>
    </lineage>
</organism>
<dbReference type="RefSeq" id="WP_286336494.1">
    <property type="nucleotide sequence ID" value="NZ_AP027370.1"/>
</dbReference>
<gene>
    <name evidence="2" type="ORF">HCR_18560</name>
</gene>
<accession>A0ABM8FNU3</accession>